<sequence length="227" mass="26470">MQTFESKIINIKEIAENTISIETEKPTDFIFEAGQFLQFIIPTEEQEVLRSYSIASSPQEHTFLFCIKLVKDGISSEYLRNLKKGDILKMKGSFGRFTEEENKNSLFFVSTGTGLAPTISIIKDQLKNKENKNKIHLLLGFRSENNIFWREELENLEKEYKNFTYMLTLSQPSENWNQLQGRVTLYFNHPSSSYKYFMCGNQGMVSEIRQILLENGIDNSQIHFEIF</sequence>
<dbReference type="PIRSF" id="PIRSF006816">
    <property type="entry name" value="Cyc3_hyd_g"/>
    <property type="match status" value="1"/>
</dbReference>
<evidence type="ECO:0000256" key="8">
    <source>
        <dbReference type="ARBA" id="ARBA00023014"/>
    </source>
</evidence>
<keyword evidence="3" id="KW-0001">2Fe-2S</keyword>
<keyword evidence="4" id="KW-0479">Metal-binding</keyword>
<feature type="domain" description="FAD-binding FR-type" evidence="9">
    <location>
        <begin position="1"/>
        <end position="100"/>
    </location>
</feature>
<dbReference type="GO" id="GO:0006221">
    <property type="term" value="P:pyrimidine nucleotide biosynthetic process"/>
    <property type="evidence" value="ECO:0007669"/>
    <property type="project" value="InterPro"/>
</dbReference>
<evidence type="ECO:0000256" key="4">
    <source>
        <dbReference type="ARBA" id="ARBA00022723"/>
    </source>
</evidence>
<dbReference type="CDD" id="cd00322">
    <property type="entry name" value="FNR_like"/>
    <property type="match status" value="1"/>
</dbReference>
<dbReference type="Gene3D" id="3.40.50.80">
    <property type="entry name" value="Nucleotide-binding domain of ferredoxin-NADP reductase (FNR) module"/>
    <property type="match status" value="1"/>
</dbReference>
<dbReference type="InterPro" id="IPR001433">
    <property type="entry name" value="OxRdtase_FAD/NAD-bd"/>
</dbReference>
<dbReference type="InterPro" id="IPR008333">
    <property type="entry name" value="Cbr1-like_FAD-bd_dom"/>
</dbReference>
<evidence type="ECO:0000313" key="10">
    <source>
        <dbReference type="EMBL" id="PJA89930.1"/>
    </source>
</evidence>
<dbReference type="GO" id="GO:0050660">
    <property type="term" value="F:flavin adenine dinucleotide binding"/>
    <property type="evidence" value="ECO:0007669"/>
    <property type="project" value="InterPro"/>
</dbReference>
<protein>
    <recommendedName>
        <fullName evidence="9">FAD-binding FR-type domain-containing protein</fullName>
    </recommendedName>
</protein>
<reference evidence="11" key="1">
    <citation type="submission" date="2017-09" db="EMBL/GenBank/DDBJ databases">
        <title>Depth-based differentiation of microbial function through sediment-hosted aquifers and enrichment of novel symbionts in the deep terrestrial subsurface.</title>
        <authorList>
            <person name="Probst A.J."/>
            <person name="Ladd B."/>
            <person name="Jarett J.K."/>
            <person name="Geller-Mcgrath D.E."/>
            <person name="Sieber C.M.K."/>
            <person name="Emerson J.B."/>
            <person name="Anantharaman K."/>
            <person name="Thomas B.C."/>
            <person name="Malmstrom R."/>
            <person name="Stieglmeier M."/>
            <person name="Klingl A."/>
            <person name="Woyke T."/>
            <person name="Ryan C.M."/>
            <person name="Banfield J.F."/>
        </authorList>
    </citation>
    <scope>NUCLEOTIDE SEQUENCE [LARGE SCALE GENOMIC DNA]</scope>
</reference>
<dbReference type="Pfam" id="PF00175">
    <property type="entry name" value="NAD_binding_1"/>
    <property type="match status" value="1"/>
</dbReference>
<keyword evidence="8" id="KW-0411">Iron-sulfur</keyword>
<evidence type="ECO:0000256" key="1">
    <source>
        <dbReference type="ARBA" id="ARBA00001974"/>
    </source>
</evidence>
<dbReference type="Pfam" id="PF00970">
    <property type="entry name" value="FAD_binding_6"/>
    <property type="match status" value="1"/>
</dbReference>
<dbReference type="InterPro" id="IPR017938">
    <property type="entry name" value="Riboflavin_synthase-like_b-brl"/>
</dbReference>
<dbReference type="PANTHER" id="PTHR47354">
    <property type="entry name" value="NADH OXIDOREDUCTASE HCR"/>
    <property type="match status" value="1"/>
</dbReference>
<dbReference type="SUPFAM" id="SSF52343">
    <property type="entry name" value="Ferredoxin reductase-like, C-terminal NADP-linked domain"/>
    <property type="match status" value="1"/>
</dbReference>
<dbReference type="GO" id="GO:0046872">
    <property type="term" value="F:metal ion binding"/>
    <property type="evidence" value="ECO:0007669"/>
    <property type="project" value="UniProtKB-KW"/>
</dbReference>
<dbReference type="PRINTS" id="PR00410">
    <property type="entry name" value="PHEHYDRXLASE"/>
</dbReference>
<dbReference type="Gene3D" id="2.40.30.10">
    <property type="entry name" value="Translation factors"/>
    <property type="match status" value="1"/>
</dbReference>
<dbReference type="EMBL" id="PFVJ01000037">
    <property type="protein sequence ID" value="PJA89930.1"/>
    <property type="molecule type" value="Genomic_DNA"/>
</dbReference>
<evidence type="ECO:0000313" key="11">
    <source>
        <dbReference type="Proteomes" id="UP000230843"/>
    </source>
</evidence>
<dbReference type="AlphaFoldDB" id="A0A2M7Z722"/>
<dbReference type="InterPro" id="IPR012165">
    <property type="entry name" value="Cyt_c3_hydrogenase_gsu"/>
</dbReference>
<evidence type="ECO:0000256" key="5">
    <source>
        <dbReference type="ARBA" id="ARBA00022827"/>
    </source>
</evidence>
<evidence type="ECO:0000256" key="2">
    <source>
        <dbReference type="ARBA" id="ARBA00022630"/>
    </source>
</evidence>
<accession>A0A2M7Z722</accession>
<evidence type="ECO:0000256" key="3">
    <source>
        <dbReference type="ARBA" id="ARBA00022714"/>
    </source>
</evidence>
<evidence type="ECO:0000256" key="7">
    <source>
        <dbReference type="ARBA" id="ARBA00023004"/>
    </source>
</evidence>
<dbReference type="SUPFAM" id="SSF63380">
    <property type="entry name" value="Riboflavin synthase domain-like"/>
    <property type="match status" value="1"/>
</dbReference>
<keyword evidence="5" id="KW-0274">FAD</keyword>
<name>A0A2M7Z722_9BACT</name>
<dbReference type="GO" id="GO:0051537">
    <property type="term" value="F:2 iron, 2 sulfur cluster binding"/>
    <property type="evidence" value="ECO:0007669"/>
    <property type="project" value="UniProtKB-KW"/>
</dbReference>
<dbReference type="PROSITE" id="PS51384">
    <property type="entry name" value="FAD_FR"/>
    <property type="match status" value="1"/>
</dbReference>
<keyword evidence="2" id="KW-0285">Flavoprotein</keyword>
<keyword evidence="7" id="KW-0408">Iron</keyword>
<organism evidence="10 11">
    <name type="scientific">Candidatus Magasanikbacteria bacterium CG_4_9_14_3_um_filter_32_9</name>
    <dbReference type="NCBI Taxonomy" id="1974644"/>
    <lineage>
        <taxon>Bacteria</taxon>
        <taxon>Candidatus Magasanikiibacteriota</taxon>
    </lineage>
</organism>
<dbReference type="InterPro" id="IPR039261">
    <property type="entry name" value="FNR_nucleotide-bd"/>
</dbReference>
<evidence type="ECO:0000259" key="9">
    <source>
        <dbReference type="PROSITE" id="PS51384"/>
    </source>
</evidence>
<dbReference type="GO" id="GO:0016491">
    <property type="term" value="F:oxidoreductase activity"/>
    <property type="evidence" value="ECO:0007669"/>
    <property type="project" value="UniProtKB-KW"/>
</dbReference>
<dbReference type="InterPro" id="IPR017927">
    <property type="entry name" value="FAD-bd_FR_type"/>
</dbReference>
<dbReference type="PRINTS" id="PR00371">
    <property type="entry name" value="FPNCR"/>
</dbReference>
<evidence type="ECO:0000256" key="6">
    <source>
        <dbReference type="ARBA" id="ARBA00023002"/>
    </source>
</evidence>
<dbReference type="PANTHER" id="PTHR47354:SF8">
    <property type="entry name" value="1,2-PHENYLACETYL-COA EPOXIDASE, SUBUNIT E"/>
    <property type="match status" value="1"/>
</dbReference>
<keyword evidence="6" id="KW-0560">Oxidoreductase</keyword>
<comment type="cofactor">
    <cofactor evidence="1">
        <name>FAD</name>
        <dbReference type="ChEBI" id="CHEBI:57692"/>
    </cofactor>
</comment>
<gene>
    <name evidence="10" type="ORF">CO137_01745</name>
</gene>
<dbReference type="Proteomes" id="UP000230843">
    <property type="component" value="Unassembled WGS sequence"/>
</dbReference>
<comment type="caution">
    <text evidence="10">The sequence shown here is derived from an EMBL/GenBank/DDBJ whole genome shotgun (WGS) entry which is preliminary data.</text>
</comment>
<dbReference type="InterPro" id="IPR001709">
    <property type="entry name" value="Flavoprot_Pyr_Nucl_cyt_Rdtase"/>
</dbReference>
<proteinExistence type="predicted"/>
<dbReference type="InterPro" id="IPR050415">
    <property type="entry name" value="MRET"/>
</dbReference>